<keyword evidence="3" id="KW-1185">Reference proteome</keyword>
<dbReference type="Proteomes" id="UP000242450">
    <property type="component" value="Chromosome 10"/>
</dbReference>
<dbReference type="EMBL" id="MKHE01000010">
    <property type="protein sequence ID" value="OWK10933.1"/>
    <property type="molecule type" value="Genomic_DNA"/>
</dbReference>
<name>A0A212CYA5_CEREH</name>
<proteinExistence type="predicted"/>
<evidence type="ECO:0000313" key="2">
    <source>
        <dbReference type="EMBL" id="OWK10933.1"/>
    </source>
</evidence>
<feature type="non-terminal residue" evidence="2">
    <location>
        <position position="1"/>
    </location>
</feature>
<accession>A0A212CYA5</accession>
<feature type="compositionally biased region" description="Gly residues" evidence="1">
    <location>
        <begin position="1"/>
        <end position="11"/>
    </location>
</feature>
<evidence type="ECO:0000256" key="1">
    <source>
        <dbReference type="SAM" id="MobiDB-lite"/>
    </source>
</evidence>
<protein>
    <submittedName>
        <fullName evidence="2">Uncharacterized protein</fullName>
    </submittedName>
</protein>
<organism evidence="2 3">
    <name type="scientific">Cervus elaphus hippelaphus</name>
    <name type="common">European red deer</name>
    <dbReference type="NCBI Taxonomy" id="46360"/>
    <lineage>
        <taxon>Eukaryota</taxon>
        <taxon>Metazoa</taxon>
        <taxon>Chordata</taxon>
        <taxon>Craniata</taxon>
        <taxon>Vertebrata</taxon>
        <taxon>Euteleostomi</taxon>
        <taxon>Mammalia</taxon>
        <taxon>Eutheria</taxon>
        <taxon>Laurasiatheria</taxon>
        <taxon>Artiodactyla</taxon>
        <taxon>Ruminantia</taxon>
        <taxon>Pecora</taxon>
        <taxon>Cervidae</taxon>
        <taxon>Cervinae</taxon>
        <taxon>Cervus</taxon>
    </lineage>
</organism>
<gene>
    <name evidence="2" type="ORF">Celaphus_00006699</name>
</gene>
<feature type="region of interest" description="Disordered" evidence="1">
    <location>
        <begin position="1"/>
        <end position="79"/>
    </location>
</feature>
<reference evidence="2 3" key="1">
    <citation type="journal article" date="2018" name="Mol. Genet. Genomics">
        <title>The red deer Cervus elaphus genome CerEla1.0: sequencing, annotating, genes, and chromosomes.</title>
        <authorList>
            <person name="Bana N.A."/>
            <person name="Nyiri A."/>
            <person name="Nagy J."/>
            <person name="Frank K."/>
            <person name="Nagy T."/>
            <person name="Steger V."/>
            <person name="Schiller M."/>
            <person name="Lakatos P."/>
            <person name="Sugar L."/>
            <person name="Horn P."/>
            <person name="Barta E."/>
            <person name="Orosz L."/>
        </authorList>
    </citation>
    <scope>NUCLEOTIDE SEQUENCE [LARGE SCALE GENOMIC DNA]</scope>
    <source>
        <strain evidence="2">Hungarian</strain>
    </source>
</reference>
<evidence type="ECO:0000313" key="3">
    <source>
        <dbReference type="Proteomes" id="UP000242450"/>
    </source>
</evidence>
<sequence length="88" mass="9370">VSTGGQAGGPGSLQKDPIPQDLGCPEGPPGRQILPIQQHAGLGTHEKQVIARLPRHVHQFQDNKRPSLDAGTSEPEGTHLLPVFIPFL</sequence>
<dbReference type="AlphaFoldDB" id="A0A212CYA5"/>
<comment type="caution">
    <text evidence="2">The sequence shown here is derived from an EMBL/GenBank/DDBJ whole genome shotgun (WGS) entry which is preliminary data.</text>
</comment>